<dbReference type="EMBL" id="JABAFD010000002">
    <property type="protein sequence ID" value="NME08683.1"/>
    <property type="molecule type" value="Genomic_DNA"/>
</dbReference>
<dbReference type="RefSeq" id="WP_142731082.1">
    <property type="nucleotide sequence ID" value="NZ_JABAFD010000002.1"/>
</dbReference>
<organism evidence="3 4">
    <name type="scientific">Paraclostridium bifermentans</name>
    <name type="common">Clostridium bifermentans</name>
    <dbReference type="NCBI Taxonomy" id="1490"/>
    <lineage>
        <taxon>Bacteria</taxon>
        <taxon>Bacillati</taxon>
        <taxon>Bacillota</taxon>
        <taxon>Clostridia</taxon>
        <taxon>Peptostreptococcales</taxon>
        <taxon>Peptostreptococcaceae</taxon>
        <taxon>Paraclostridium</taxon>
    </lineage>
</organism>
<comment type="caution">
    <text evidence="3">The sequence shown here is derived from an EMBL/GenBank/DDBJ whole genome shotgun (WGS) entry which is preliminary data.</text>
</comment>
<dbReference type="Gene3D" id="1.20.1260.10">
    <property type="match status" value="2"/>
</dbReference>
<keyword evidence="1" id="KW-0175">Coiled coil</keyword>
<dbReference type="Pfam" id="PF03713">
    <property type="entry name" value="DUF305"/>
    <property type="match status" value="1"/>
</dbReference>
<dbReference type="PANTHER" id="PTHR36933">
    <property type="entry name" value="SLL0788 PROTEIN"/>
    <property type="match status" value="1"/>
</dbReference>
<proteinExistence type="predicted"/>
<feature type="coiled-coil region" evidence="1">
    <location>
        <begin position="95"/>
        <end position="122"/>
    </location>
</feature>
<accession>A0AA44DJF7</accession>
<dbReference type="InterPro" id="IPR012347">
    <property type="entry name" value="Ferritin-like"/>
</dbReference>
<dbReference type="PANTHER" id="PTHR36933:SF1">
    <property type="entry name" value="SLL0788 PROTEIN"/>
    <property type="match status" value="1"/>
</dbReference>
<evidence type="ECO:0000313" key="4">
    <source>
        <dbReference type="Proteomes" id="UP000573963"/>
    </source>
</evidence>
<name>A0AA44DJF7_PARBF</name>
<feature type="domain" description="DUF305" evidence="2">
    <location>
        <begin position="65"/>
        <end position="207"/>
    </location>
</feature>
<dbReference type="AlphaFoldDB" id="A0AA44DJF7"/>
<evidence type="ECO:0000256" key="1">
    <source>
        <dbReference type="SAM" id="Coils"/>
    </source>
</evidence>
<dbReference type="InterPro" id="IPR005183">
    <property type="entry name" value="DUF305_CopM-like"/>
</dbReference>
<dbReference type="Proteomes" id="UP000573963">
    <property type="component" value="Unassembled WGS sequence"/>
</dbReference>
<evidence type="ECO:0000259" key="2">
    <source>
        <dbReference type="Pfam" id="PF03713"/>
    </source>
</evidence>
<reference evidence="3 4" key="1">
    <citation type="submission" date="2020-04" db="EMBL/GenBank/DDBJ databases">
        <authorList>
            <person name="Hitch T.C.A."/>
            <person name="Wylensek D."/>
            <person name="Clavel T."/>
        </authorList>
    </citation>
    <scope>NUCLEOTIDE SEQUENCE [LARGE SCALE GENOMIC DNA]</scope>
    <source>
        <strain evidence="3 4">Med78_4-601-WT-2</strain>
    </source>
</reference>
<sequence length="213" mass="24646">MNKKSIFYITVFLVCVFASLGFSKKNSIVYIDDNIKNYLSEQKSEMSTMMEDMKNIKHTGDPAIDFLYGMIPHHKAAIEMSESLLKYGGENAEIKKIAENIITNQSKEIKEMEDLIKRMELNPNVDEKKEQDYLKEYNNMLNKHNNNDMSNVNSVDKAFAMEMIKHHEMAVSMSEIVLKYTGNKDVVDLAQNIIESQKAEIKQMREIINSMEK</sequence>
<evidence type="ECO:0000313" key="3">
    <source>
        <dbReference type="EMBL" id="NME08683.1"/>
    </source>
</evidence>
<gene>
    <name evidence="3" type="ORF">HF875_04080</name>
</gene>
<protein>
    <submittedName>
        <fullName evidence="3">DUF305 domain-containing protein</fullName>
    </submittedName>
</protein>